<gene>
    <name evidence="4" type="ORF">JMJ55_25020</name>
</gene>
<dbReference type="Pfam" id="PF02738">
    <property type="entry name" value="MoCoBD_1"/>
    <property type="match status" value="1"/>
</dbReference>
<dbReference type="RefSeq" id="WP_202828341.1">
    <property type="nucleotide sequence ID" value="NZ_JAEUXJ010000016.1"/>
</dbReference>
<reference evidence="4 5" key="1">
    <citation type="submission" date="2021-01" db="EMBL/GenBank/DDBJ databases">
        <title>Belnapia mucosa sp. nov. and Belnapia arida sp. nov., isolated from the Tabernas Desert (Almeria, Spain).</title>
        <authorList>
            <person name="Molina-Menor E."/>
            <person name="Vidal-Verdu A."/>
            <person name="Calonge A."/>
            <person name="Satari L."/>
            <person name="Pereto Magraner J."/>
            <person name="Porcar Miralles M."/>
        </authorList>
    </citation>
    <scope>NUCLEOTIDE SEQUENCE [LARGE SCALE GENOMIC DNA]</scope>
    <source>
        <strain evidence="4 5">T6</strain>
    </source>
</reference>
<keyword evidence="5" id="KW-1185">Reference proteome</keyword>
<dbReference type="Proteomes" id="UP000606490">
    <property type="component" value="Unassembled WGS sequence"/>
</dbReference>
<dbReference type="Pfam" id="PF20256">
    <property type="entry name" value="MoCoBD_2"/>
    <property type="match status" value="1"/>
</dbReference>
<evidence type="ECO:0000256" key="2">
    <source>
        <dbReference type="ARBA" id="ARBA00023002"/>
    </source>
</evidence>
<sequence length="789" mass="84337">MPDTAMPDPTRLKFGVGQSVPRNEDPILLQGRGRYTDDIDLPGQLYAVMVRSPYAHGIIRGIDTAAAKEVPGVLGVYTGADLAESGFGPMRCTLPLKNRDGSPLHNIERPPLAMDKVRFVGDPVAFVVAESRMAARDGAEAVYLDIDILPAVTEASAAAAADAPLLYDHVPGNQVLDFHYGDSEKVAEAFAAAAHVTKLSIRNNRVVVCAMEPRSAIGEYEAETGRYTLHVGSQGVFGLRAQMANDVLKVPVDKVRILTGNVGGSFGMKASCYPEYPCLLHAAKVLGWPVKWTDDRTGSFLSDQHGRDHEVEAELALDAEGRALAVRLTAFANMGGYLATVAPLMGTGNFVKNIQSNYATPLIEVNTRCLVTNTTPVSAYRGAGRPEGNYFFERLLEQAAKETGRSAIELRRINHIKPDAFPFKASTGSVYDSGDFTAVLDEALAAGDWDGFEARRAESKARGKLRGRGIGNFLECTAPPMKEQGEIRFNEDGTVTIITGTLDYGQGHWTPFAQVLHASLGVPFESIRLVQGDSDLLIAGGGTGGSKSLMASGAAIMEAAQKVIEKGRVAAAHMLEAAVADIEFERDAQGLGRFAIAGTDRSIGIMELAGRIRTANNPPPDMPESLDVRHVFEEAPMAYPNGCHVCEVEIEPETGVTEVVRYVSVNDFGVIVNPLLVEGQAHGGIVQGIGQALYENVAYSEEGQLLSGSYQDYCLPRAGDLPNFGFASHPAPCKTNPIGAKGCGEAGCAGSLPAVMNAVVDALSKYGITHMDMPATPERVWRAIHERIA</sequence>
<protein>
    <submittedName>
        <fullName evidence="4">Xanthine dehydrogenase family protein molybdopterin-binding subunit</fullName>
    </submittedName>
</protein>
<dbReference type="EMBL" id="JAEUXJ010000016">
    <property type="protein sequence ID" value="MBL6458605.1"/>
    <property type="molecule type" value="Genomic_DNA"/>
</dbReference>
<keyword evidence="1" id="KW-0500">Molybdenum</keyword>
<dbReference type="Pfam" id="PF01315">
    <property type="entry name" value="Ald_Xan_dh_C"/>
    <property type="match status" value="1"/>
</dbReference>
<dbReference type="InterPro" id="IPR016208">
    <property type="entry name" value="Ald_Oxase/xanthine_DH-like"/>
</dbReference>
<dbReference type="InterPro" id="IPR000674">
    <property type="entry name" value="Ald_Oxase/Xan_DH_a/b"/>
</dbReference>
<organism evidence="4 5">
    <name type="scientific">Belnapia mucosa</name>
    <dbReference type="NCBI Taxonomy" id="2804532"/>
    <lineage>
        <taxon>Bacteria</taxon>
        <taxon>Pseudomonadati</taxon>
        <taxon>Pseudomonadota</taxon>
        <taxon>Alphaproteobacteria</taxon>
        <taxon>Acetobacterales</taxon>
        <taxon>Roseomonadaceae</taxon>
        <taxon>Belnapia</taxon>
    </lineage>
</organism>
<evidence type="ECO:0000256" key="1">
    <source>
        <dbReference type="ARBA" id="ARBA00022505"/>
    </source>
</evidence>
<dbReference type="Gene3D" id="3.90.1170.50">
    <property type="entry name" value="Aldehyde oxidase/xanthine dehydrogenase, a/b hammerhead"/>
    <property type="match status" value="1"/>
</dbReference>
<dbReference type="PANTHER" id="PTHR11908:SF132">
    <property type="entry name" value="ALDEHYDE OXIDASE 1-RELATED"/>
    <property type="match status" value="1"/>
</dbReference>
<dbReference type="PANTHER" id="PTHR11908">
    <property type="entry name" value="XANTHINE DEHYDROGENASE"/>
    <property type="match status" value="1"/>
</dbReference>
<evidence type="ECO:0000313" key="5">
    <source>
        <dbReference type="Proteomes" id="UP000606490"/>
    </source>
</evidence>
<dbReference type="InterPro" id="IPR036856">
    <property type="entry name" value="Ald_Oxase/Xan_DH_a/b_sf"/>
</dbReference>
<dbReference type="SUPFAM" id="SSF54665">
    <property type="entry name" value="CO dehydrogenase molybdoprotein N-domain-like"/>
    <property type="match status" value="1"/>
</dbReference>
<dbReference type="SUPFAM" id="SSF56003">
    <property type="entry name" value="Molybdenum cofactor-binding domain"/>
    <property type="match status" value="1"/>
</dbReference>
<name>A0ABS1VA96_9PROT</name>
<accession>A0ABS1VA96</accession>
<dbReference type="InterPro" id="IPR046867">
    <property type="entry name" value="AldOxase/xan_DH_MoCoBD2"/>
</dbReference>
<proteinExistence type="predicted"/>
<dbReference type="InterPro" id="IPR037165">
    <property type="entry name" value="AldOxase/xan_DH_Mopterin-bd_sf"/>
</dbReference>
<keyword evidence="2" id="KW-0560">Oxidoreductase</keyword>
<comment type="caution">
    <text evidence="4">The sequence shown here is derived from an EMBL/GenBank/DDBJ whole genome shotgun (WGS) entry which is preliminary data.</text>
</comment>
<dbReference type="SMART" id="SM01008">
    <property type="entry name" value="Ald_Xan_dh_C"/>
    <property type="match status" value="1"/>
</dbReference>
<feature type="domain" description="Aldehyde oxidase/xanthine dehydrogenase a/b hammerhead" evidence="3">
    <location>
        <begin position="30"/>
        <end position="150"/>
    </location>
</feature>
<evidence type="ECO:0000313" key="4">
    <source>
        <dbReference type="EMBL" id="MBL6458605.1"/>
    </source>
</evidence>
<dbReference type="InterPro" id="IPR008274">
    <property type="entry name" value="AldOxase/xan_DH_MoCoBD1"/>
</dbReference>
<dbReference type="Gene3D" id="3.30.365.10">
    <property type="entry name" value="Aldehyde oxidase/xanthine dehydrogenase, molybdopterin binding domain"/>
    <property type="match status" value="4"/>
</dbReference>
<evidence type="ECO:0000259" key="3">
    <source>
        <dbReference type="SMART" id="SM01008"/>
    </source>
</evidence>